<dbReference type="InterPro" id="IPR027815">
    <property type="entry name" value="CSC1/OSCA1-like_cyt"/>
</dbReference>
<dbReference type="PANTHER" id="PTHR13018:SF5">
    <property type="entry name" value="RE44586P"/>
    <property type="match status" value="1"/>
</dbReference>
<dbReference type="InterPro" id="IPR003864">
    <property type="entry name" value="CSC1/OSCA1-like_7TM"/>
</dbReference>
<accession>A0A8C4QRY2</accession>
<keyword evidence="1" id="KW-0472">Membrane</keyword>
<feature type="transmembrane region" description="Helical" evidence="1">
    <location>
        <begin position="266"/>
        <end position="296"/>
    </location>
</feature>
<organism evidence="4 5">
    <name type="scientific">Eptatretus burgeri</name>
    <name type="common">Inshore hagfish</name>
    <dbReference type="NCBI Taxonomy" id="7764"/>
    <lineage>
        <taxon>Eukaryota</taxon>
        <taxon>Metazoa</taxon>
        <taxon>Chordata</taxon>
        <taxon>Craniata</taxon>
        <taxon>Vertebrata</taxon>
        <taxon>Cyclostomata</taxon>
        <taxon>Myxini</taxon>
        <taxon>Myxiniformes</taxon>
        <taxon>Myxinidae</taxon>
        <taxon>Eptatretinae</taxon>
        <taxon>Eptatretus</taxon>
    </lineage>
</organism>
<feature type="transmembrane region" description="Helical" evidence="1">
    <location>
        <begin position="85"/>
        <end position="105"/>
    </location>
</feature>
<feature type="transmembrane region" description="Helical" evidence="1">
    <location>
        <begin position="322"/>
        <end position="343"/>
    </location>
</feature>
<reference evidence="4" key="2">
    <citation type="submission" date="2025-09" db="UniProtKB">
        <authorList>
            <consortium name="Ensembl"/>
        </authorList>
    </citation>
    <scope>IDENTIFICATION</scope>
</reference>
<evidence type="ECO:0000313" key="5">
    <source>
        <dbReference type="Proteomes" id="UP000694388"/>
    </source>
</evidence>
<proteinExistence type="predicted"/>
<dbReference type="Pfam" id="PF14703">
    <property type="entry name" value="PHM7_cyt"/>
    <property type="match status" value="1"/>
</dbReference>
<dbReference type="AlphaFoldDB" id="A0A8C4QRY2"/>
<dbReference type="Proteomes" id="UP000694388">
    <property type="component" value="Unplaced"/>
</dbReference>
<dbReference type="Ensembl" id="ENSEBUT00000019448.1">
    <property type="protein sequence ID" value="ENSEBUP00000018872.1"/>
    <property type="gene ID" value="ENSEBUG00000011759.1"/>
</dbReference>
<reference evidence="4" key="1">
    <citation type="submission" date="2025-08" db="UniProtKB">
        <authorList>
            <consortium name="Ensembl"/>
        </authorList>
    </citation>
    <scope>IDENTIFICATION</scope>
</reference>
<dbReference type="GO" id="GO:0005886">
    <property type="term" value="C:plasma membrane"/>
    <property type="evidence" value="ECO:0007669"/>
    <property type="project" value="TreeGrafter"/>
</dbReference>
<evidence type="ECO:0000259" key="2">
    <source>
        <dbReference type="Pfam" id="PF02714"/>
    </source>
</evidence>
<feature type="domain" description="CSC1/OSCA1-like cytosolic" evidence="3">
    <location>
        <begin position="2"/>
        <end position="73"/>
    </location>
</feature>
<name>A0A8C4QRY2_EPTBU</name>
<dbReference type="Pfam" id="PF02714">
    <property type="entry name" value="RSN1_7TM"/>
    <property type="match status" value="1"/>
</dbReference>
<dbReference type="PANTHER" id="PTHR13018">
    <property type="entry name" value="PROBABLE MEMBRANE PROTEIN DUF221-RELATED"/>
    <property type="match status" value="1"/>
</dbReference>
<keyword evidence="1" id="KW-0812">Transmembrane</keyword>
<feature type="transmembrane region" description="Helical" evidence="1">
    <location>
        <begin position="170"/>
        <end position="196"/>
    </location>
</feature>
<sequence length="438" mass="50413">DECEVEKQNILQKPLGMAFVSFQDEHMAERLLRDYKVRCCRRKARWSNNSSGLKDWRWHVSQAPDPQNIKWENLSMNGCLWWTRFSAINVCLVLLLFFLTTPAIIVNTMDKFNVTQTVDELNNPIISQFFPTFLLWLFSALLPFIVYYSTFFEAHWTRSCEGELMMRKTYTFLIFMVLILPSLGLSSLDLFFRWLFDNVLQKGSLRFECVFLPDNGAFFVNYVITAAFIGTSLALLRLPDLFYFALEMCLARSAHQAYEFPYGVEYAWMICIVTVTIAYSVVCPVIIPFGTIYVALKHVVDRYNLYYAYTAERMEPSVHVTAVRQLLIAPLLCMLWLLFFSILRLGESCAPPSFPHFSNPLSHTLDHCLALPVYQALSSTSSAAGYQQPPTMFMLVSFVVSRESGAPPRQTLHDEGSPVGDWFWRPTLKCDLTQKNCG</sequence>
<keyword evidence="1" id="KW-1133">Transmembrane helix</keyword>
<feature type="transmembrane region" description="Helical" evidence="1">
    <location>
        <begin position="216"/>
        <end position="236"/>
    </location>
</feature>
<protein>
    <submittedName>
        <fullName evidence="4">Transmembrane protein 63C</fullName>
    </submittedName>
</protein>
<feature type="transmembrane region" description="Helical" evidence="1">
    <location>
        <begin position="125"/>
        <end position="149"/>
    </location>
</feature>
<evidence type="ECO:0000313" key="4">
    <source>
        <dbReference type="Ensembl" id="ENSEBUP00000018872.1"/>
    </source>
</evidence>
<dbReference type="GeneTree" id="ENSGT00940000159072"/>
<evidence type="ECO:0000259" key="3">
    <source>
        <dbReference type="Pfam" id="PF14703"/>
    </source>
</evidence>
<dbReference type="InterPro" id="IPR045122">
    <property type="entry name" value="Csc1-like"/>
</dbReference>
<feature type="domain" description="CSC1/OSCA1-like 7TM region" evidence="2">
    <location>
        <begin position="87"/>
        <end position="334"/>
    </location>
</feature>
<dbReference type="GO" id="GO:0005227">
    <property type="term" value="F:calcium-activated cation channel activity"/>
    <property type="evidence" value="ECO:0007669"/>
    <property type="project" value="InterPro"/>
</dbReference>
<keyword evidence="5" id="KW-1185">Reference proteome</keyword>
<evidence type="ECO:0000256" key="1">
    <source>
        <dbReference type="SAM" id="Phobius"/>
    </source>
</evidence>